<reference evidence="9" key="2">
    <citation type="submission" date="2018-08" db="UniProtKB">
        <authorList>
            <consortium name="EnsemblPlants"/>
        </authorList>
    </citation>
    <scope>IDENTIFICATION</scope>
    <source>
        <strain evidence="9">Yugu1</strain>
    </source>
</reference>
<name>K3Z5H6_SETIT</name>
<dbReference type="InterPro" id="IPR004367">
    <property type="entry name" value="Cyclin_C-dom"/>
</dbReference>
<sequence length="511" mass="55581">MSGGGASRRSSSVATAKRPAVVAAESAGVGAKAAQANKRAALGDVTNVGVEGGGRGGRAGGGSRKVSSAPAGSAASKLNSATSAAPVKKVSLASSCNVGSGRGSAMKLASTKPGQAVSRHDNTMQRQNVSPAEVPTVVQVLNVVPATALCSSIVPPPHLEDSVSTDGAMSTCDSMKSPDFEYSNNGNSSMLSSLDGRENLHLCILKDRDGNETKWKKNAPDPMEIDHVCAVENKKDDSQLYPSFASDIYMLLRESESKKRPSTDFMETIQKDISASMRAILIDWLVEVAEEYRLVPDTLYLTVNYIDRYLSCNKISRQRLQLLGVACMLIAAKREEICAPQAEEFCYITDNTYIRDEVLEMEASVLNCLKFETSAPTAKCFLRRFLHAARACDEDPAYIEVLANYITELSLLEYNLLCYPPSQIAASAIFLAKYILYPTKQPWNPTLARYTRYKPSELCECVKAMHRVFSIGPMNNLPAVREKYGQHKYKFVAKLRCPASIPTGFFEDVTC</sequence>
<dbReference type="GO" id="GO:0000082">
    <property type="term" value="P:G1/S transition of mitotic cell cycle"/>
    <property type="evidence" value="ECO:0000318"/>
    <property type="project" value="GO_Central"/>
</dbReference>
<dbReference type="InParanoid" id="K3Z5H6"/>
<dbReference type="FunFam" id="1.10.472.10:FF:000013">
    <property type="entry name" value="Cyclin A1"/>
    <property type="match status" value="1"/>
</dbReference>
<evidence type="ECO:0000313" key="9">
    <source>
        <dbReference type="EnsemblPlants" id="KQL16413"/>
    </source>
</evidence>
<dbReference type="PROSITE" id="PS00292">
    <property type="entry name" value="CYCLINS"/>
    <property type="match status" value="1"/>
</dbReference>
<dbReference type="eggNOG" id="KOG0654">
    <property type="taxonomic scope" value="Eukaryota"/>
</dbReference>
<dbReference type="InterPro" id="IPR039361">
    <property type="entry name" value="Cyclin"/>
</dbReference>
<dbReference type="PIRSF" id="PIRSF001771">
    <property type="entry name" value="Cyclin_A_B_D_E"/>
    <property type="match status" value="1"/>
</dbReference>
<dbReference type="SUPFAM" id="SSF47954">
    <property type="entry name" value="Cyclin-like"/>
    <property type="match status" value="2"/>
</dbReference>
<reference evidence="10" key="1">
    <citation type="journal article" date="2012" name="Nat. Biotechnol.">
        <title>Reference genome sequence of the model plant Setaria.</title>
        <authorList>
            <person name="Bennetzen J.L."/>
            <person name="Schmutz J."/>
            <person name="Wang H."/>
            <person name="Percifield R."/>
            <person name="Hawkins J."/>
            <person name="Pontaroli A.C."/>
            <person name="Estep M."/>
            <person name="Feng L."/>
            <person name="Vaughn J.N."/>
            <person name="Grimwood J."/>
            <person name="Jenkins J."/>
            <person name="Barry K."/>
            <person name="Lindquist E."/>
            <person name="Hellsten U."/>
            <person name="Deshpande S."/>
            <person name="Wang X."/>
            <person name="Wu X."/>
            <person name="Mitros T."/>
            <person name="Triplett J."/>
            <person name="Yang X."/>
            <person name="Ye C.Y."/>
            <person name="Mauro-Herrera M."/>
            <person name="Wang L."/>
            <person name="Li P."/>
            <person name="Sharma M."/>
            <person name="Sharma R."/>
            <person name="Ronald P.C."/>
            <person name="Panaud O."/>
            <person name="Kellogg E.A."/>
            <person name="Brutnell T.P."/>
            <person name="Doust A.N."/>
            <person name="Tuskan G.A."/>
            <person name="Rokhsar D."/>
            <person name="Devos K.M."/>
        </authorList>
    </citation>
    <scope>NUCLEOTIDE SEQUENCE [LARGE SCALE GENOMIC DNA]</scope>
    <source>
        <strain evidence="10">cv. Yugu1</strain>
    </source>
</reference>
<dbReference type="Proteomes" id="UP000004995">
    <property type="component" value="Unassembled WGS sequence"/>
</dbReference>
<dbReference type="InterPro" id="IPR046965">
    <property type="entry name" value="Cyclin_A/B-like"/>
</dbReference>
<organism evidence="9 10">
    <name type="scientific">Setaria italica</name>
    <name type="common">Foxtail millet</name>
    <name type="synonym">Panicum italicum</name>
    <dbReference type="NCBI Taxonomy" id="4555"/>
    <lineage>
        <taxon>Eukaryota</taxon>
        <taxon>Viridiplantae</taxon>
        <taxon>Streptophyta</taxon>
        <taxon>Embryophyta</taxon>
        <taxon>Tracheophyta</taxon>
        <taxon>Spermatophyta</taxon>
        <taxon>Magnoliopsida</taxon>
        <taxon>Liliopsida</taxon>
        <taxon>Poales</taxon>
        <taxon>Poaceae</taxon>
        <taxon>PACMAD clade</taxon>
        <taxon>Panicoideae</taxon>
        <taxon>Panicodae</taxon>
        <taxon>Paniceae</taxon>
        <taxon>Cenchrinae</taxon>
        <taxon>Setaria</taxon>
    </lineage>
</organism>
<dbReference type="GO" id="GO:0000307">
    <property type="term" value="C:cyclin-dependent protein kinase holoenzyme complex"/>
    <property type="evidence" value="ECO:0000318"/>
    <property type="project" value="GO_Central"/>
</dbReference>
<comment type="similarity">
    <text evidence="1">Belongs to the cyclin family. Cyclin AB subfamily.</text>
</comment>
<feature type="region of interest" description="Disordered" evidence="6">
    <location>
        <begin position="1"/>
        <end position="20"/>
    </location>
</feature>
<dbReference type="InterPro" id="IPR013763">
    <property type="entry name" value="Cyclin-like_dom"/>
</dbReference>
<dbReference type="InterPro" id="IPR036915">
    <property type="entry name" value="Cyclin-like_sf"/>
</dbReference>
<dbReference type="PANTHER" id="PTHR10177">
    <property type="entry name" value="CYCLINS"/>
    <property type="match status" value="1"/>
</dbReference>
<dbReference type="STRING" id="4555.K3Z5H6"/>
<dbReference type="Gramene" id="KQL16413">
    <property type="protein sequence ID" value="KQL16413"/>
    <property type="gene ID" value="SETIT_021794mg"/>
</dbReference>
<dbReference type="InterPro" id="IPR006671">
    <property type="entry name" value="Cyclin_N"/>
</dbReference>
<dbReference type="Pfam" id="PF02984">
    <property type="entry name" value="Cyclin_C"/>
    <property type="match status" value="1"/>
</dbReference>
<dbReference type="FunFam" id="1.10.472.10:FF:000167">
    <property type="entry name" value="Mitotic cyclin 6"/>
    <property type="match status" value="1"/>
</dbReference>
<dbReference type="GO" id="GO:0051301">
    <property type="term" value="P:cell division"/>
    <property type="evidence" value="ECO:0007669"/>
    <property type="project" value="UniProtKB-KW"/>
</dbReference>
<feature type="compositionally biased region" description="Low complexity" evidence="6">
    <location>
        <begin position="7"/>
        <end position="20"/>
    </location>
</feature>
<evidence type="ECO:0000256" key="1">
    <source>
        <dbReference type="ARBA" id="ARBA00006955"/>
    </source>
</evidence>
<keyword evidence="4" id="KW-0131">Cell cycle</keyword>
<keyword evidence="3 5" id="KW-0195">Cyclin</keyword>
<keyword evidence="10" id="KW-1185">Reference proteome</keyword>
<evidence type="ECO:0000256" key="4">
    <source>
        <dbReference type="ARBA" id="ARBA00023306"/>
    </source>
</evidence>
<dbReference type="Gene3D" id="1.10.472.10">
    <property type="entry name" value="Cyclin-like"/>
    <property type="match status" value="2"/>
</dbReference>
<dbReference type="InterPro" id="IPR048258">
    <property type="entry name" value="Cyclins_cyclin-box"/>
</dbReference>
<evidence type="ECO:0000259" key="7">
    <source>
        <dbReference type="SMART" id="SM00385"/>
    </source>
</evidence>
<gene>
    <name evidence="9" type="primary">LOC101786164</name>
</gene>
<evidence type="ECO:0000256" key="5">
    <source>
        <dbReference type="RuleBase" id="RU000383"/>
    </source>
</evidence>
<accession>K3Z5H6</accession>
<evidence type="ECO:0000256" key="3">
    <source>
        <dbReference type="ARBA" id="ARBA00023127"/>
    </source>
</evidence>
<evidence type="ECO:0000313" key="10">
    <source>
        <dbReference type="Proteomes" id="UP000004995"/>
    </source>
</evidence>
<dbReference type="CDD" id="cd20562">
    <property type="entry name" value="CYCLIN_AtCycA_like_rpt1"/>
    <property type="match status" value="1"/>
</dbReference>
<proteinExistence type="inferred from homology"/>
<keyword evidence="2" id="KW-0132">Cell division</keyword>
<evidence type="ECO:0000256" key="2">
    <source>
        <dbReference type="ARBA" id="ARBA00022618"/>
    </source>
</evidence>
<feature type="compositionally biased region" description="Gly residues" evidence="6">
    <location>
        <begin position="50"/>
        <end position="63"/>
    </location>
</feature>
<dbReference type="GO" id="GO:0016538">
    <property type="term" value="F:cyclin-dependent protein serine/threonine kinase regulator activity"/>
    <property type="evidence" value="ECO:0000318"/>
    <property type="project" value="GO_Central"/>
</dbReference>
<dbReference type="GO" id="GO:0005737">
    <property type="term" value="C:cytoplasm"/>
    <property type="evidence" value="ECO:0000318"/>
    <property type="project" value="GO_Central"/>
</dbReference>
<dbReference type="EMBL" id="AGNK02001963">
    <property type="status" value="NOT_ANNOTATED_CDS"/>
    <property type="molecule type" value="Genomic_DNA"/>
</dbReference>
<dbReference type="AlphaFoldDB" id="K3Z5H6"/>
<feature type="domain" description="Cyclin-like" evidence="7">
    <location>
        <begin position="283"/>
        <end position="367"/>
    </location>
</feature>
<evidence type="ECO:0000256" key="6">
    <source>
        <dbReference type="SAM" id="MobiDB-lite"/>
    </source>
</evidence>
<dbReference type="SMART" id="SM01332">
    <property type="entry name" value="Cyclin_C"/>
    <property type="match status" value="1"/>
</dbReference>
<feature type="region of interest" description="Disordered" evidence="6">
    <location>
        <begin position="46"/>
        <end position="71"/>
    </location>
</feature>
<dbReference type="HOGENOM" id="CLU_020695_13_2_1"/>
<feature type="domain" description="Cyclin-like" evidence="7">
    <location>
        <begin position="380"/>
        <end position="467"/>
    </location>
</feature>
<feature type="region of interest" description="Disordered" evidence="6">
    <location>
        <begin position="102"/>
        <end position="121"/>
    </location>
</feature>
<protein>
    <submittedName>
        <fullName evidence="9">Uncharacterized protein</fullName>
    </submittedName>
</protein>
<dbReference type="EnsemblPlants" id="KQL16413">
    <property type="protein sequence ID" value="KQL16413"/>
    <property type="gene ID" value="SETIT_021794mg"/>
</dbReference>
<dbReference type="Pfam" id="PF00134">
    <property type="entry name" value="Cyclin_N"/>
    <property type="match status" value="1"/>
</dbReference>
<evidence type="ECO:0000259" key="8">
    <source>
        <dbReference type="SMART" id="SM01332"/>
    </source>
</evidence>
<feature type="domain" description="Cyclin C-terminal" evidence="8">
    <location>
        <begin position="376"/>
        <end position="498"/>
    </location>
</feature>
<dbReference type="SMART" id="SM00385">
    <property type="entry name" value="CYCLIN"/>
    <property type="match status" value="2"/>
</dbReference>
<dbReference type="GO" id="GO:0005634">
    <property type="term" value="C:nucleus"/>
    <property type="evidence" value="ECO:0000318"/>
    <property type="project" value="GO_Central"/>
</dbReference>